<evidence type="ECO:0000313" key="4">
    <source>
        <dbReference type="Proteomes" id="UP000535511"/>
    </source>
</evidence>
<keyword evidence="2" id="KW-0732">Signal</keyword>
<feature type="signal peptide" evidence="2">
    <location>
        <begin position="1"/>
        <end position="24"/>
    </location>
</feature>
<dbReference type="Proteomes" id="UP000535511">
    <property type="component" value="Unassembled WGS sequence"/>
</dbReference>
<dbReference type="AlphaFoldDB" id="A0A7Y9E5A8"/>
<gene>
    <name evidence="3" type="ORF">BJZ21_001498</name>
</gene>
<dbReference type="RefSeq" id="WP_179663168.1">
    <property type="nucleotide sequence ID" value="NZ_JACCBG010000001.1"/>
</dbReference>
<dbReference type="Pfam" id="PF03640">
    <property type="entry name" value="Lipoprotein_15"/>
    <property type="match status" value="2"/>
</dbReference>
<name>A0A7Y9E5A8_9ACTN</name>
<dbReference type="InterPro" id="IPR005297">
    <property type="entry name" value="Lipoprotein_repeat"/>
</dbReference>
<dbReference type="GO" id="GO:0043448">
    <property type="term" value="P:alkane catabolic process"/>
    <property type="evidence" value="ECO:0007669"/>
    <property type="project" value="TreeGrafter"/>
</dbReference>
<evidence type="ECO:0000313" key="3">
    <source>
        <dbReference type="EMBL" id="NYD41415.1"/>
    </source>
</evidence>
<feature type="compositionally biased region" description="Low complexity" evidence="1">
    <location>
        <begin position="32"/>
        <end position="47"/>
    </location>
</feature>
<dbReference type="EMBL" id="JACCBG010000001">
    <property type="protein sequence ID" value="NYD41415.1"/>
    <property type="molecule type" value="Genomic_DNA"/>
</dbReference>
<comment type="caution">
    <text evidence="3">The sequence shown here is derived from an EMBL/GenBank/DDBJ whole genome shotgun (WGS) entry which is preliminary data.</text>
</comment>
<feature type="chain" id="PRO_5039071795" evidence="2">
    <location>
        <begin position="25"/>
        <end position="182"/>
    </location>
</feature>
<evidence type="ECO:0000256" key="2">
    <source>
        <dbReference type="SAM" id="SignalP"/>
    </source>
</evidence>
<dbReference type="PROSITE" id="PS51257">
    <property type="entry name" value="PROKAR_LIPOPROTEIN"/>
    <property type="match status" value="1"/>
</dbReference>
<organism evidence="3 4">
    <name type="scientific">Nocardioides panaciterrulae</name>
    <dbReference type="NCBI Taxonomy" id="661492"/>
    <lineage>
        <taxon>Bacteria</taxon>
        <taxon>Bacillati</taxon>
        <taxon>Actinomycetota</taxon>
        <taxon>Actinomycetes</taxon>
        <taxon>Propionibacteriales</taxon>
        <taxon>Nocardioidaceae</taxon>
        <taxon>Nocardioides</taxon>
    </lineage>
</organism>
<sequence length="182" mass="17814">MSDRRTRTGVLVGAVVAAPALLLAACGGSSYQSPSGTTSTPSSGSGPAQVATHGGSTGYLTDGSGRSVYLFESDHGKMSTCTGPCVSAWPPLTTTGAPQASAGAKAAMLGTITRSDGSKQVTYGGHPLYYYAGDSAAGQTNGEGLNGFGALWYLLSPAGATVQHVAATSGGSSSGGSGYSGY</sequence>
<feature type="region of interest" description="Disordered" evidence="1">
    <location>
        <begin position="32"/>
        <end position="59"/>
    </location>
</feature>
<proteinExistence type="predicted"/>
<dbReference type="PANTHER" id="PTHR39335">
    <property type="entry name" value="BLL4220 PROTEIN"/>
    <property type="match status" value="1"/>
</dbReference>
<protein>
    <submittedName>
        <fullName evidence="3">Putative lipoprotein with Yx(FWY)xxD motif</fullName>
    </submittedName>
</protein>
<keyword evidence="3" id="KW-0449">Lipoprotein</keyword>
<keyword evidence="4" id="KW-1185">Reference proteome</keyword>
<evidence type="ECO:0000256" key="1">
    <source>
        <dbReference type="SAM" id="MobiDB-lite"/>
    </source>
</evidence>
<reference evidence="3 4" key="1">
    <citation type="submission" date="2020-07" db="EMBL/GenBank/DDBJ databases">
        <title>Sequencing the genomes of 1000 actinobacteria strains.</title>
        <authorList>
            <person name="Klenk H.-P."/>
        </authorList>
    </citation>
    <scope>NUCLEOTIDE SEQUENCE [LARGE SCALE GENOMIC DNA]</scope>
    <source>
        <strain evidence="3 4">DSM 21350</strain>
    </source>
</reference>
<accession>A0A7Y9E5A8</accession>
<dbReference type="PANTHER" id="PTHR39335:SF1">
    <property type="entry name" value="BLL4220 PROTEIN"/>
    <property type="match status" value="1"/>
</dbReference>